<feature type="region of interest" description="Disordered" evidence="1">
    <location>
        <begin position="187"/>
        <end position="216"/>
    </location>
</feature>
<reference evidence="4" key="1">
    <citation type="submission" date="2023-04" db="EMBL/GenBank/DDBJ databases">
        <authorList>
            <person name="Vijverberg K."/>
            <person name="Xiong W."/>
            <person name="Schranz E."/>
        </authorList>
    </citation>
    <scope>NUCLEOTIDE SEQUENCE</scope>
</reference>
<dbReference type="InterPro" id="IPR014756">
    <property type="entry name" value="Ig_E-set"/>
</dbReference>
<evidence type="ECO:0000256" key="1">
    <source>
        <dbReference type="SAM" id="MobiDB-lite"/>
    </source>
</evidence>
<dbReference type="GO" id="GO:0009507">
    <property type="term" value="C:chloroplast"/>
    <property type="evidence" value="ECO:0007669"/>
    <property type="project" value="UniProtKB-ARBA"/>
</dbReference>
<keyword evidence="2" id="KW-0812">Transmembrane</keyword>
<keyword evidence="5" id="KW-1185">Reference proteome</keyword>
<dbReference type="Pfam" id="PF16561">
    <property type="entry name" value="AMPK1_CBM"/>
    <property type="match status" value="1"/>
</dbReference>
<keyword evidence="2" id="KW-1133">Transmembrane helix</keyword>
<proteinExistence type="predicted"/>
<dbReference type="InterPro" id="IPR032640">
    <property type="entry name" value="AMPK1_CBM"/>
</dbReference>
<dbReference type="SUPFAM" id="SSF81296">
    <property type="entry name" value="E set domains"/>
    <property type="match status" value="1"/>
</dbReference>
<sequence length="216" mass="23982">MVLVFSLFHIYFPDPSTTFFGLHFPILPSLSSSWIFLILFALLFVLSQTRTSLSSFHRASNPFLPPPTTSPDAASSRASDTIYLIVSTALFPERFQIKTRRNGSSEGSSILSGGRNASVDCLSLSLLDPSLKWFFHRYKFIVDGEWRHDEHQPFVTGNYGVVNTILLARELNFTPLVLTLHTTSGSSMDVDNEDVTPDKNSQTGCGGRQSDQAEKA</sequence>
<accession>A0AA36E6K1</accession>
<evidence type="ECO:0000259" key="3">
    <source>
        <dbReference type="Pfam" id="PF16561"/>
    </source>
</evidence>
<dbReference type="AlphaFoldDB" id="A0AA36E6K1"/>
<dbReference type="Gene3D" id="2.60.40.10">
    <property type="entry name" value="Immunoglobulins"/>
    <property type="match status" value="1"/>
</dbReference>
<evidence type="ECO:0000313" key="5">
    <source>
        <dbReference type="Proteomes" id="UP001177003"/>
    </source>
</evidence>
<feature type="domain" description="AMP-activated protein kinase glycogen-binding" evidence="3">
    <location>
        <begin position="135"/>
        <end position="169"/>
    </location>
</feature>
<organism evidence="4 5">
    <name type="scientific">Lactuca saligna</name>
    <name type="common">Willowleaf lettuce</name>
    <dbReference type="NCBI Taxonomy" id="75948"/>
    <lineage>
        <taxon>Eukaryota</taxon>
        <taxon>Viridiplantae</taxon>
        <taxon>Streptophyta</taxon>
        <taxon>Embryophyta</taxon>
        <taxon>Tracheophyta</taxon>
        <taxon>Spermatophyta</taxon>
        <taxon>Magnoliopsida</taxon>
        <taxon>eudicotyledons</taxon>
        <taxon>Gunneridae</taxon>
        <taxon>Pentapetalae</taxon>
        <taxon>asterids</taxon>
        <taxon>campanulids</taxon>
        <taxon>Asterales</taxon>
        <taxon>Asteraceae</taxon>
        <taxon>Cichorioideae</taxon>
        <taxon>Cichorieae</taxon>
        <taxon>Lactucinae</taxon>
        <taxon>Lactuca</taxon>
    </lineage>
</organism>
<name>A0AA36E6K1_LACSI</name>
<keyword evidence="2" id="KW-0472">Membrane</keyword>
<feature type="transmembrane region" description="Helical" evidence="2">
    <location>
        <begin position="20"/>
        <end position="46"/>
    </location>
</feature>
<evidence type="ECO:0000256" key="2">
    <source>
        <dbReference type="SAM" id="Phobius"/>
    </source>
</evidence>
<evidence type="ECO:0000313" key="4">
    <source>
        <dbReference type="EMBL" id="CAI9284127.1"/>
    </source>
</evidence>
<protein>
    <recommendedName>
        <fullName evidence="3">AMP-activated protein kinase glycogen-binding domain-containing protein</fullName>
    </recommendedName>
</protein>
<dbReference type="EMBL" id="OX465081">
    <property type="protein sequence ID" value="CAI9284127.1"/>
    <property type="molecule type" value="Genomic_DNA"/>
</dbReference>
<dbReference type="InterPro" id="IPR013783">
    <property type="entry name" value="Ig-like_fold"/>
</dbReference>
<dbReference type="Proteomes" id="UP001177003">
    <property type="component" value="Chromosome 5"/>
</dbReference>
<dbReference type="CDD" id="cd02859">
    <property type="entry name" value="E_set_AMPKbeta_like_N"/>
    <property type="match status" value="1"/>
</dbReference>
<gene>
    <name evidence="4" type="ORF">LSALG_LOCUS23680</name>
</gene>